<dbReference type="PANTHER" id="PTHR46552:SF1">
    <property type="entry name" value="NADH-UBIQUINONE OXIDOREDUCTASE CHAIN 2"/>
    <property type="match status" value="1"/>
</dbReference>
<reference evidence="20" key="1">
    <citation type="journal article" date="2017" name="Toxicon">
        <title>Venom-gland transcriptomics and venom proteomics of the Hentz striped scorpion (Centruroides hentzi; Buthidae) reveal high toxin diversity in a harmless member of a lethal family.</title>
        <authorList>
            <person name="Ward M.J."/>
            <person name="Ellsworth S.A."/>
            <person name="Rokyta D.R."/>
        </authorList>
    </citation>
    <scope>NUCLEOTIDE SEQUENCE</scope>
    <source>
        <tissue evidence="20">Venom gland</tissue>
    </source>
</reference>
<comment type="subcellular location">
    <subcellularLocation>
        <location evidence="2 18">Mitochondrion inner membrane</location>
        <topology evidence="2 18">Multi-pass membrane protein</topology>
    </subcellularLocation>
</comment>
<feature type="transmembrane region" description="Helical" evidence="18">
    <location>
        <begin position="158"/>
        <end position="178"/>
    </location>
</feature>
<dbReference type="GO" id="GO:0008137">
    <property type="term" value="F:NADH dehydrogenase (ubiquinone) activity"/>
    <property type="evidence" value="ECO:0007669"/>
    <property type="project" value="UniProtKB-EC"/>
</dbReference>
<comment type="function">
    <text evidence="1">Core subunit of the mitochondrial membrane respiratory chain NADH dehydrogenase (Complex I) that is believed to belong to the minimal assembly required for catalysis. Complex I functions in the transfer of electrons from NADH to the respiratory chain. The immediate electron acceptor for the enzyme is believed to be ubiquinone.</text>
</comment>
<evidence type="ECO:0000256" key="15">
    <source>
        <dbReference type="ARBA" id="ARBA00023128"/>
    </source>
</evidence>
<feature type="transmembrane region" description="Helical" evidence="18">
    <location>
        <begin position="184"/>
        <end position="205"/>
    </location>
</feature>
<evidence type="ECO:0000256" key="2">
    <source>
        <dbReference type="ARBA" id="ARBA00004448"/>
    </source>
</evidence>
<keyword evidence="8 18" id="KW-0812">Transmembrane</keyword>
<dbReference type="EMBL" id="GFWZ01000196">
    <property type="protein sequence ID" value="MBW20186.1"/>
    <property type="molecule type" value="Transcribed_RNA"/>
</dbReference>
<comment type="catalytic activity">
    <reaction evidence="17 18">
        <text>a ubiquinone + NADH + 5 H(+)(in) = a ubiquinol + NAD(+) + 4 H(+)(out)</text>
        <dbReference type="Rhea" id="RHEA:29091"/>
        <dbReference type="Rhea" id="RHEA-COMP:9565"/>
        <dbReference type="Rhea" id="RHEA-COMP:9566"/>
        <dbReference type="ChEBI" id="CHEBI:15378"/>
        <dbReference type="ChEBI" id="CHEBI:16389"/>
        <dbReference type="ChEBI" id="CHEBI:17976"/>
        <dbReference type="ChEBI" id="CHEBI:57540"/>
        <dbReference type="ChEBI" id="CHEBI:57945"/>
        <dbReference type="EC" id="7.1.1.2"/>
    </reaction>
</comment>
<dbReference type="InterPro" id="IPR003917">
    <property type="entry name" value="NADH_UbQ_OxRdtase_chain2"/>
</dbReference>
<evidence type="ECO:0000256" key="10">
    <source>
        <dbReference type="ARBA" id="ARBA00022967"/>
    </source>
</evidence>
<feature type="transmembrane region" description="Helical" evidence="18">
    <location>
        <begin position="294"/>
        <end position="314"/>
    </location>
</feature>
<feature type="transmembrane region" description="Helical" evidence="18">
    <location>
        <begin position="54"/>
        <end position="74"/>
    </location>
</feature>
<evidence type="ECO:0000256" key="18">
    <source>
        <dbReference type="RuleBase" id="RU003403"/>
    </source>
</evidence>
<keyword evidence="9 18" id="KW-0999">Mitochondrion inner membrane</keyword>
<keyword evidence="14 18" id="KW-0830">Ubiquinone</keyword>
<accession>A0A2I9LP65</accession>
<evidence type="ECO:0000256" key="16">
    <source>
        <dbReference type="ARBA" id="ARBA00023136"/>
    </source>
</evidence>
<dbReference type="InterPro" id="IPR001750">
    <property type="entry name" value="ND/Mrp_TM"/>
</dbReference>
<evidence type="ECO:0000256" key="17">
    <source>
        <dbReference type="ARBA" id="ARBA00049551"/>
    </source>
</evidence>
<evidence type="ECO:0000256" key="11">
    <source>
        <dbReference type="ARBA" id="ARBA00022982"/>
    </source>
</evidence>
<evidence type="ECO:0000256" key="12">
    <source>
        <dbReference type="ARBA" id="ARBA00022989"/>
    </source>
</evidence>
<comment type="similarity">
    <text evidence="3 18">Belongs to the complex I subunit 2 family.</text>
</comment>
<evidence type="ECO:0000256" key="3">
    <source>
        <dbReference type="ARBA" id="ARBA00007012"/>
    </source>
</evidence>
<evidence type="ECO:0000256" key="5">
    <source>
        <dbReference type="ARBA" id="ARBA00021008"/>
    </source>
</evidence>
<keyword evidence="11 18" id="KW-0249">Electron transport</keyword>
<evidence type="ECO:0000259" key="19">
    <source>
        <dbReference type="Pfam" id="PF00361"/>
    </source>
</evidence>
<keyword evidence="6" id="KW-0813">Transport</keyword>
<keyword evidence="10 18" id="KW-1278">Translocase</keyword>
<feature type="domain" description="NADH:quinone oxidoreductase/Mrp antiporter transmembrane" evidence="19">
    <location>
        <begin position="18"/>
        <end position="70"/>
    </location>
</feature>
<feature type="transmembrane region" description="Helical" evidence="18">
    <location>
        <begin position="108"/>
        <end position="127"/>
    </location>
</feature>
<evidence type="ECO:0000256" key="1">
    <source>
        <dbReference type="ARBA" id="ARBA00003257"/>
    </source>
</evidence>
<keyword evidence="15 18" id="KW-0496">Mitochondrion</keyword>
<dbReference type="EC" id="7.1.1.2" evidence="4 18"/>
<dbReference type="PANTHER" id="PTHR46552">
    <property type="entry name" value="NADH-UBIQUINONE OXIDOREDUCTASE CHAIN 2"/>
    <property type="match status" value="1"/>
</dbReference>
<evidence type="ECO:0000256" key="7">
    <source>
        <dbReference type="ARBA" id="ARBA00022660"/>
    </source>
</evidence>
<feature type="transmembrane region" description="Helical" evidence="18">
    <location>
        <begin position="133"/>
        <end position="151"/>
    </location>
</feature>
<dbReference type="Pfam" id="PF00361">
    <property type="entry name" value="Proton_antipo_M"/>
    <property type="match status" value="2"/>
</dbReference>
<comment type="function">
    <text evidence="18">Core subunit of the mitochondrial membrane respiratory chain NADH dehydrogenase (Complex I) which catalyzes electron transfer from NADH through the respiratory chain, using ubiquinone as an electron acceptor. Essential for the catalytic activity and assembly of complex I.</text>
</comment>
<dbReference type="PRINTS" id="PR01436">
    <property type="entry name" value="NADHDHGNASE2"/>
</dbReference>
<evidence type="ECO:0000256" key="6">
    <source>
        <dbReference type="ARBA" id="ARBA00022448"/>
    </source>
</evidence>
<keyword evidence="16 18" id="KW-0472">Membrane</keyword>
<evidence type="ECO:0000256" key="14">
    <source>
        <dbReference type="ARBA" id="ARBA00023075"/>
    </source>
</evidence>
<feature type="transmembrane region" description="Helical" evidence="18">
    <location>
        <begin position="28"/>
        <end position="47"/>
    </location>
</feature>
<evidence type="ECO:0000256" key="8">
    <source>
        <dbReference type="ARBA" id="ARBA00022692"/>
    </source>
</evidence>
<evidence type="ECO:0000256" key="9">
    <source>
        <dbReference type="ARBA" id="ARBA00022792"/>
    </source>
</evidence>
<keyword evidence="7 18" id="KW-0679">Respiratory chain</keyword>
<evidence type="ECO:0000256" key="4">
    <source>
        <dbReference type="ARBA" id="ARBA00012944"/>
    </source>
</evidence>
<sequence length="315" mass="35436">MILFGSGVFLGSILAVSASSWFLAWVGLELNLLSFLPIIFWGGLMGSNESGIKYFFVQSLASLLILVGSLFPFFVGAFDFYFIIALALFVKLGAAPFHVWFPSVIEGMSWFSCAVLLTWQKLAPLFLVSNFDFFQFVIICSVLVGSFGGFNQTSLSSILAYSSIMHVGWMLSGMGLSFSLGVSYYFIYFFFSVMLVSLFFCWGVLRLGQLLSSLFIVKFSAFLLLLSMGGFPPMLGFFPKWYLIVTLLSESVFLSFFLIFSSLVNLFFYFRLFYGALFSNVSSFYGVGYFEEGFIFFVLCLIFSLFGGVFYPLFF</sequence>
<dbReference type="AlphaFoldDB" id="A0A2I9LP65"/>
<evidence type="ECO:0000256" key="13">
    <source>
        <dbReference type="ARBA" id="ARBA00023027"/>
    </source>
</evidence>
<geneLocation type="mitochondrion" evidence="20"/>
<evidence type="ECO:0000313" key="20">
    <source>
        <dbReference type="EMBL" id="MBW20186.1"/>
    </source>
</evidence>
<dbReference type="GO" id="GO:0006120">
    <property type="term" value="P:mitochondrial electron transport, NADH to ubiquinone"/>
    <property type="evidence" value="ECO:0007669"/>
    <property type="project" value="InterPro"/>
</dbReference>
<keyword evidence="12 18" id="KW-1133">Transmembrane helix</keyword>
<feature type="domain" description="NADH:quinone oxidoreductase/Mrp antiporter transmembrane" evidence="19">
    <location>
        <begin position="81"/>
        <end position="262"/>
    </location>
</feature>
<protein>
    <recommendedName>
        <fullName evidence="5 18">NADH-ubiquinone oxidoreductase chain 2</fullName>
        <ecNumber evidence="4 18">7.1.1.2</ecNumber>
    </recommendedName>
</protein>
<name>A0A2I9LP65_9SCOR</name>
<keyword evidence="13 18" id="KW-0520">NAD</keyword>
<dbReference type="InterPro" id="IPR050175">
    <property type="entry name" value="Complex_I_Subunit_2"/>
</dbReference>
<feature type="transmembrane region" description="Helical" evidence="18">
    <location>
        <begin position="214"/>
        <end position="235"/>
    </location>
</feature>
<organism evidence="20">
    <name type="scientific">Centruroides hentzi</name>
    <dbReference type="NCBI Taxonomy" id="88313"/>
    <lineage>
        <taxon>Eukaryota</taxon>
        <taxon>Metazoa</taxon>
        <taxon>Ecdysozoa</taxon>
        <taxon>Arthropoda</taxon>
        <taxon>Chelicerata</taxon>
        <taxon>Arachnida</taxon>
        <taxon>Scorpiones</taxon>
        <taxon>Buthida</taxon>
        <taxon>Buthoidea</taxon>
        <taxon>Buthidae</taxon>
        <taxon>Centruroides</taxon>
    </lineage>
</organism>
<proteinExistence type="inferred from homology"/>
<dbReference type="GO" id="GO:0005743">
    <property type="term" value="C:mitochondrial inner membrane"/>
    <property type="evidence" value="ECO:0007669"/>
    <property type="project" value="UniProtKB-SubCell"/>
</dbReference>